<name>A0A934UMX3_9SPHI</name>
<accession>A0A934UMX3</accession>
<protein>
    <recommendedName>
        <fullName evidence="3">Four helix bundle protein</fullName>
    </recommendedName>
</protein>
<dbReference type="AlphaFoldDB" id="A0A934UMX3"/>
<evidence type="ECO:0008006" key="3">
    <source>
        <dbReference type="Google" id="ProtNLM"/>
    </source>
</evidence>
<organism evidence="1 2">
    <name type="scientific">Mucilaginibacter segetis</name>
    <dbReference type="NCBI Taxonomy" id="2793071"/>
    <lineage>
        <taxon>Bacteria</taxon>
        <taxon>Pseudomonadati</taxon>
        <taxon>Bacteroidota</taxon>
        <taxon>Sphingobacteriia</taxon>
        <taxon>Sphingobacteriales</taxon>
        <taxon>Sphingobacteriaceae</taxon>
        <taxon>Mucilaginibacter</taxon>
    </lineage>
</organism>
<dbReference type="EMBL" id="JAEHFW010000002">
    <property type="protein sequence ID" value="MBK0379824.1"/>
    <property type="molecule type" value="Genomic_DNA"/>
</dbReference>
<evidence type="ECO:0000313" key="2">
    <source>
        <dbReference type="Proteomes" id="UP000613193"/>
    </source>
</evidence>
<comment type="caution">
    <text evidence="1">The sequence shown here is derived from an EMBL/GenBank/DDBJ whole genome shotgun (WGS) entry which is preliminary data.</text>
</comment>
<dbReference type="RefSeq" id="WP_200066920.1">
    <property type="nucleotide sequence ID" value="NZ_JAEHFW010000002.1"/>
</dbReference>
<keyword evidence="2" id="KW-1185">Reference proteome</keyword>
<evidence type="ECO:0000313" key="1">
    <source>
        <dbReference type="EMBL" id="MBK0379824.1"/>
    </source>
</evidence>
<gene>
    <name evidence="1" type="ORF">I5M19_10925</name>
</gene>
<dbReference type="Proteomes" id="UP000613193">
    <property type="component" value="Unassembled WGS sequence"/>
</dbReference>
<sequence>MKICRKESKESQLWLKLIDVDEGIENARMNLLQEATELTRIFGAIIEKMKVNKS</sequence>
<dbReference type="InterPro" id="IPR036583">
    <property type="entry name" value="23S_rRNA_IVS_sf"/>
</dbReference>
<reference evidence="1" key="1">
    <citation type="submission" date="2020-12" db="EMBL/GenBank/DDBJ databases">
        <title>Bacterial novel species Mucilaginibacter sp. SD-g isolated from soil.</title>
        <authorList>
            <person name="Jung H.-Y."/>
        </authorList>
    </citation>
    <scope>NUCLEOTIDE SEQUENCE</scope>
    <source>
        <strain evidence="1">SD-g</strain>
    </source>
</reference>
<proteinExistence type="predicted"/>
<dbReference type="Gene3D" id="1.20.1440.60">
    <property type="entry name" value="23S rRNA-intervening sequence"/>
    <property type="match status" value="1"/>
</dbReference>